<dbReference type="GO" id="GO:0031470">
    <property type="term" value="C:carboxysome"/>
    <property type="evidence" value="ECO:0007669"/>
    <property type="project" value="UniProtKB-SubCell"/>
</dbReference>
<dbReference type="InterPro" id="IPR036677">
    <property type="entry name" value="EutN_CcmL_sf"/>
</dbReference>
<dbReference type="PANTHER" id="PTHR36539">
    <property type="entry name" value="ETHANOLAMINE UTILIZATION PROTEIN EUTN"/>
    <property type="match status" value="1"/>
</dbReference>
<name>A0A2P2BR07_9FIRM</name>
<evidence type="ECO:0000313" key="5">
    <source>
        <dbReference type="Proteomes" id="UP000245695"/>
    </source>
</evidence>
<dbReference type="Proteomes" id="UP000245695">
    <property type="component" value="Chromosome 1"/>
</dbReference>
<dbReference type="SUPFAM" id="SSF159133">
    <property type="entry name" value="EutN/CcmL-like"/>
    <property type="match status" value="1"/>
</dbReference>
<evidence type="ECO:0000313" key="4">
    <source>
        <dbReference type="EMBL" id="CEI72793.1"/>
    </source>
</evidence>
<comment type="subcellular location">
    <subcellularLocation>
        <location evidence="1">Carboxysome</location>
    </subcellularLocation>
</comment>
<sequence length="88" mass="9014">MYLGSVVGTVVSTTKNEGLIGTKLLLVKQLNEKLEVVGNTHVVVDSVGAGVGETVIVATGSSARKIFSSDSPIDCAIVGIVDSIEVNN</sequence>
<protein>
    <submittedName>
        <fullName evidence="4">Ethanolamine utilisation protein EutN/carboxysome</fullName>
    </submittedName>
</protein>
<dbReference type="KEGG" id="rhom:FRIFI_1257"/>
<keyword evidence="3" id="KW-1283">Bacterial microcompartment</keyword>
<dbReference type="RefSeq" id="WP_092925979.1">
    <property type="nucleotide sequence ID" value="NZ_FJTZ01000012.1"/>
</dbReference>
<keyword evidence="5" id="KW-1185">Reference proteome</keyword>
<evidence type="ECO:0000256" key="1">
    <source>
        <dbReference type="ARBA" id="ARBA00023587"/>
    </source>
</evidence>
<dbReference type="AlphaFoldDB" id="A0A2P2BR07"/>
<evidence type="ECO:0000256" key="3">
    <source>
        <dbReference type="ARBA" id="ARBA00024446"/>
    </source>
</evidence>
<accession>A0A2P2BR07</accession>
<dbReference type="EMBL" id="LN650648">
    <property type="protein sequence ID" value="CEI72793.1"/>
    <property type="molecule type" value="Genomic_DNA"/>
</dbReference>
<keyword evidence="2" id="KW-1282">Carboxysome</keyword>
<dbReference type="Gene3D" id="2.40.50.220">
    <property type="entry name" value="EutN/Ccml"/>
    <property type="match status" value="1"/>
</dbReference>
<dbReference type="PANTHER" id="PTHR36539:SF1">
    <property type="entry name" value="BACTERIAL MICROCOMPARTMENT SHELL VERTEX PROTEIN EUTN"/>
    <property type="match status" value="1"/>
</dbReference>
<organism evidence="4 5">
    <name type="scientific">Romboutsia hominis</name>
    <dbReference type="NCBI Taxonomy" id="1507512"/>
    <lineage>
        <taxon>Bacteria</taxon>
        <taxon>Bacillati</taxon>
        <taxon>Bacillota</taxon>
        <taxon>Clostridia</taxon>
        <taxon>Peptostreptococcales</taxon>
        <taxon>Peptostreptococcaceae</taxon>
        <taxon>Romboutsia</taxon>
    </lineage>
</organism>
<gene>
    <name evidence="4" type="ORF">FRIFI_1257</name>
</gene>
<dbReference type="Pfam" id="PF03319">
    <property type="entry name" value="EutN_CcmL"/>
    <property type="match status" value="1"/>
</dbReference>
<dbReference type="CDD" id="cd01614">
    <property type="entry name" value="EutN_CcmL"/>
    <property type="match status" value="1"/>
</dbReference>
<reference evidence="4 5" key="1">
    <citation type="submission" date="2014-09" db="EMBL/GenBank/DDBJ databases">
        <authorList>
            <person name="Hornung B.V."/>
        </authorList>
    </citation>
    <scope>NUCLEOTIDE SEQUENCE [LARGE SCALE GENOMIC DNA]</scope>
    <source>
        <strain evidence="4 5">FRIFI</strain>
    </source>
</reference>
<proteinExistence type="predicted"/>
<dbReference type="PROSITE" id="PS51932">
    <property type="entry name" value="BMV"/>
    <property type="match status" value="1"/>
</dbReference>
<dbReference type="InterPro" id="IPR004992">
    <property type="entry name" value="EutN_CcmL"/>
</dbReference>
<evidence type="ECO:0000256" key="2">
    <source>
        <dbReference type="ARBA" id="ARBA00023669"/>
    </source>
</evidence>